<dbReference type="GO" id="GO:0005737">
    <property type="term" value="C:cytoplasm"/>
    <property type="evidence" value="ECO:0007669"/>
    <property type="project" value="UniProtKB-SubCell"/>
</dbReference>
<evidence type="ECO:0000256" key="3">
    <source>
        <dbReference type="ARBA" id="ARBA00022694"/>
    </source>
</evidence>
<keyword evidence="2 8" id="KW-0808">Transferase</keyword>
<keyword evidence="4 8" id="KW-0479">Metal-binding</keyword>
<gene>
    <name evidence="8 10" type="primary">tsaD</name>
    <name evidence="10" type="ORF">JKA74_14945</name>
</gene>
<keyword evidence="3 8" id="KW-0819">tRNA processing</keyword>
<feature type="binding site" evidence="8">
    <location>
        <position position="111"/>
    </location>
    <ligand>
        <name>Fe cation</name>
        <dbReference type="ChEBI" id="CHEBI:24875"/>
    </ligand>
</feature>
<dbReference type="InterPro" id="IPR043129">
    <property type="entry name" value="ATPase_NBD"/>
</dbReference>
<dbReference type="InterPro" id="IPR000905">
    <property type="entry name" value="Gcp-like_dom"/>
</dbReference>
<feature type="binding site" evidence="8">
    <location>
        <begin position="134"/>
        <end position="138"/>
    </location>
    <ligand>
        <name>substrate</name>
    </ligand>
</feature>
<dbReference type="GO" id="GO:0005506">
    <property type="term" value="F:iron ion binding"/>
    <property type="evidence" value="ECO:0007669"/>
    <property type="project" value="UniProtKB-UniRule"/>
</dbReference>
<keyword evidence="6 8" id="KW-0012">Acyltransferase</keyword>
<dbReference type="NCBIfam" id="TIGR03723">
    <property type="entry name" value="T6A_TsaD_YgjD"/>
    <property type="match status" value="1"/>
</dbReference>
<dbReference type="PANTHER" id="PTHR11735">
    <property type="entry name" value="TRNA N6-ADENOSINE THREONYLCARBAMOYLTRANSFERASE"/>
    <property type="match status" value="1"/>
</dbReference>
<proteinExistence type="inferred from homology"/>
<dbReference type="InterPro" id="IPR017861">
    <property type="entry name" value="KAE1/TsaD"/>
</dbReference>
<protein>
    <recommendedName>
        <fullName evidence="8">tRNA N6-adenosine threonylcarbamoyltransferase</fullName>
        <ecNumber evidence="8">2.3.1.234</ecNumber>
    </recommendedName>
    <alternativeName>
        <fullName evidence="8">N6-L-threonylcarbamoyladenine synthase</fullName>
        <shortName evidence="8">t(6)A synthase</shortName>
    </alternativeName>
    <alternativeName>
        <fullName evidence="8">t(6)A37 threonylcarbamoyladenosine biosynthesis protein TsaD</fullName>
    </alternativeName>
    <alternativeName>
        <fullName evidence="8">tRNA threonylcarbamoyladenosine biosynthesis protein TsaD</fullName>
    </alternativeName>
</protein>
<dbReference type="GO" id="GO:0061711">
    <property type="term" value="F:tRNA N(6)-L-threonylcarbamoyladenine synthase activity"/>
    <property type="evidence" value="ECO:0007669"/>
    <property type="project" value="UniProtKB-EC"/>
</dbReference>
<comment type="catalytic activity">
    <reaction evidence="7 8">
        <text>L-threonylcarbamoyladenylate + adenosine(37) in tRNA = N(6)-L-threonylcarbamoyladenosine(37) in tRNA + AMP + H(+)</text>
        <dbReference type="Rhea" id="RHEA:37059"/>
        <dbReference type="Rhea" id="RHEA-COMP:10162"/>
        <dbReference type="Rhea" id="RHEA-COMP:10163"/>
        <dbReference type="ChEBI" id="CHEBI:15378"/>
        <dbReference type="ChEBI" id="CHEBI:73682"/>
        <dbReference type="ChEBI" id="CHEBI:74411"/>
        <dbReference type="ChEBI" id="CHEBI:74418"/>
        <dbReference type="ChEBI" id="CHEBI:456215"/>
        <dbReference type="EC" id="2.3.1.234"/>
    </reaction>
</comment>
<evidence type="ECO:0000256" key="8">
    <source>
        <dbReference type="HAMAP-Rule" id="MF_01445"/>
    </source>
</evidence>
<dbReference type="Pfam" id="PF00814">
    <property type="entry name" value="TsaD"/>
    <property type="match status" value="1"/>
</dbReference>
<dbReference type="NCBIfam" id="TIGR00329">
    <property type="entry name" value="gcp_kae1"/>
    <property type="match status" value="1"/>
</dbReference>
<sequence>MDLTILAIESSCDETSAAVIQNGKVLNNIVATQSVHEQYGGVVPELASRAHQQHIVPVIDQALSGAKIHKQQLNAVAFTQGPGLLGALLVGSSFAKSLASALNIPLIGVNHMQAHILAHFIDDPKPKFPFLCLTVSGGHTQIVKVNDYLEMEILGETQDDAVGEAFDKIAKIIGLPYPGGPMIDQYAKEGNPHAFGFPETEMQGFNYSFSGIKTAVLYFLQRETKKDENFVKNHLHDICASVQHRLIATLLQKLRKASKHTGIKEIAIAGGVSANSYLRKTLADEGRNLEWQVYIPKFEYCTDNAAMIAMTAHFKYLQNDFLGMDASPQPRMKFSV</sequence>
<evidence type="ECO:0000259" key="9">
    <source>
        <dbReference type="Pfam" id="PF00814"/>
    </source>
</evidence>
<dbReference type="SUPFAM" id="SSF53067">
    <property type="entry name" value="Actin-like ATPase domain"/>
    <property type="match status" value="2"/>
</dbReference>
<keyword evidence="1 8" id="KW-0963">Cytoplasm</keyword>
<comment type="caution">
    <text evidence="10">The sequence shown here is derived from an EMBL/GenBank/DDBJ whole genome shotgun (WGS) entry which is preliminary data.</text>
</comment>
<feature type="binding site" evidence="8">
    <location>
        <position position="275"/>
    </location>
    <ligand>
        <name>substrate</name>
    </ligand>
</feature>
<dbReference type="PANTHER" id="PTHR11735:SF6">
    <property type="entry name" value="TRNA N6-ADENOSINE THREONYLCARBAMOYLTRANSFERASE, MITOCHONDRIAL"/>
    <property type="match status" value="1"/>
</dbReference>
<dbReference type="PROSITE" id="PS01016">
    <property type="entry name" value="GLYCOPROTEASE"/>
    <property type="match status" value="1"/>
</dbReference>
<evidence type="ECO:0000256" key="1">
    <source>
        <dbReference type="ARBA" id="ARBA00022490"/>
    </source>
</evidence>
<name>A0A934X0U8_9BACT</name>
<dbReference type="CDD" id="cd24133">
    <property type="entry name" value="ASKHA_NBD_TsaD_bac"/>
    <property type="match status" value="1"/>
</dbReference>
<evidence type="ECO:0000313" key="10">
    <source>
        <dbReference type="EMBL" id="MBK6266340.1"/>
    </source>
</evidence>
<feature type="binding site" evidence="8">
    <location>
        <position position="303"/>
    </location>
    <ligand>
        <name>Fe cation</name>
        <dbReference type="ChEBI" id="CHEBI:24875"/>
    </ligand>
</feature>
<comment type="subcellular location">
    <subcellularLocation>
        <location evidence="8">Cytoplasm</location>
    </subcellularLocation>
</comment>
<keyword evidence="5 8" id="KW-0408">Iron</keyword>
<dbReference type="Proteomes" id="UP000611723">
    <property type="component" value="Unassembled WGS sequence"/>
</dbReference>
<dbReference type="InterPro" id="IPR022450">
    <property type="entry name" value="TsaD"/>
</dbReference>
<feature type="domain" description="Gcp-like" evidence="9">
    <location>
        <begin position="24"/>
        <end position="309"/>
    </location>
</feature>
<dbReference type="EMBL" id="JAEQBW010000007">
    <property type="protein sequence ID" value="MBK6266340.1"/>
    <property type="molecule type" value="Genomic_DNA"/>
</dbReference>
<dbReference type="InterPro" id="IPR017860">
    <property type="entry name" value="Peptidase_M22_CS"/>
</dbReference>
<evidence type="ECO:0000256" key="4">
    <source>
        <dbReference type="ARBA" id="ARBA00022723"/>
    </source>
</evidence>
<dbReference type="AlphaFoldDB" id="A0A934X0U8"/>
<dbReference type="RefSeq" id="WP_201432019.1">
    <property type="nucleotide sequence ID" value="NZ_JAEQBW010000007.1"/>
</dbReference>
<feature type="binding site" evidence="8">
    <location>
        <position position="180"/>
    </location>
    <ligand>
        <name>substrate</name>
    </ligand>
</feature>
<evidence type="ECO:0000256" key="6">
    <source>
        <dbReference type="ARBA" id="ARBA00023315"/>
    </source>
</evidence>
<evidence type="ECO:0000256" key="5">
    <source>
        <dbReference type="ARBA" id="ARBA00023004"/>
    </source>
</evidence>
<feature type="binding site" evidence="8">
    <location>
        <position position="184"/>
    </location>
    <ligand>
        <name>substrate</name>
    </ligand>
</feature>
<dbReference type="PRINTS" id="PR00789">
    <property type="entry name" value="OSIALOPTASE"/>
</dbReference>
<comment type="cofactor">
    <cofactor evidence="8">
        <name>Fe(2+)</name>
        <dbReference type="ChEBI" id="CHEBI:29033"/>
    </cofactor>
    <text evidence="8">Binds 1 Fe(2+) ion per subunit.</text>
</comment>
<dbReference type="FunFam" id="3.30.420.40:FF:000040">
    <property type="entry name" value="tRNA N6-adenosine threonylcarbamoyltransferase"/>
    <property type="match status" value="1"/>
</dbReference>
<comment type="similarity">
    <text evidence="8">Belongs to the KAE1 / TsaD family.</text>
</comment>
<keyword evidence="11" id="KW-1185">Reference proteome</keyword>
<reference evidence="10" key="1">
    <citation type="submission" date="2021-01" db="EMBL/GenBank/DDBJ databases">
        <title>Marivirga aurantiaca sp. nov., isolated from intertidal surface sediments.</title>
        <authorList>
            <person name="Zhang M."/>
        </authorList>
    </citation>
    <scope>NUCLEOTIDE SEQUENCE</scope>
    <source>
        <strain evidence="10">S37H4</strain>
    </source>
</reference>
<evidence type="ECO:0000313" key="11">
    <source>
        <dbReference type="Proteomes" id="UP000611723"/>
    </source>
</evidence>
<feature type="binding site" evidence="8">
    <location>
        <position position="167"/>
    </location>
    <ligand>
        <name>substrate</name>
    </ligand>
</feature>
<feature type="binding site" evidence="8">
    <location>
        <position position="115"/>
    </location>
    <ligand>
        <name>Fe cation</name>
        <dbReference type="ChEBI" id="CHEBI:24875"/>
    </ligand>
</feature>
<accession>A0A934X0U8</accession>
<comment type="function">
    <text evidence="8">Required for the formation of a threonylcarbamoyl group on adenosine at position 37 (t(6)A37) in tRNAs that read codons beginning with adenine. Is involved in the transfer of the threonylcarbamoyl moiety of threonylcarbamoyl-AMP (TC-AMP) to the N6 group of A37, together with TsaE and TsaB. TsaD likely plays a direct catalytic role in this reaction.</text>
</comment>
<dbReference type="GO" id="GO:0002949">
    <property type="term" value="P:tRNA threonylcarbamoyladenosine modification"/>
    <property type="evidence" value="ECO:0007669"/>
    <property type="project" value="UniProtKB-UniRule"/>
</dbReference>
<dbReference type="HAMAP" id="MF_01445">
    <property type="entry name" value="TsaD"/>
    <property type="match status" value="1"/>
</dbReference>
<evidence type="ECO:0000256" key="2">
    <source>
        <dbReference type="ARBA" id="ARBA00022679"/>
    </source>
</evidence>
<dbReference type="EC" id="2.3.1.234" evidence="8"/>
<evidence type="ECO:0000256" key="7">
    <source>
        <dbReference type="ARBA" id="ARBA00048117"/>
    </source>
</evidence>
<dbReference type="Gene3D" id="3.30.420.40">
    <property type="match status" value="2"/>
</dbReference>
<organism evidence="10 11">
    <name type="scientific">Marivirga aurantiaca</name>
    <dbReference type="NCBI Taxonomy" id="2802615"/>
    <lineage>
        <taxon>Bacteria</taxon>
        <taxon>Pseudomonadati</taxon>
        <taxon>Bacteroidota</taxon>
        <taxon>Cytophagia</taxon>
        <taxon>Cytophagales</taxon>
        <taxon>Marivirgaceae</taxon>
        <taxon>Marivirga</taxon>
    </lineage>
</organism>